<proteinExistence type="predicted"/>
<organism evidence="3 4">
    <name type="scientific">Mycobacterium phage Kumao</name>
    <dbReference type="NCBI Taxonomy" id="2041344"/>
    <lineage>
        <taxon>Viruses</taxon>
        <taxon>Duplodnaviria</taxon>
        <taxon>Heunggongvirae</taxon>
        <taxon>Uroviricota</taxon>
        <taxon>Caudoviricetes</taxon>
        <taxon>Vilmaviridae</taxon>
        <taxon>Kumaovirus</taxon>
        <taxon>Kumaovirus kumao</taxon>
    </lineage>
</organism>
<dbReference type="Pfam" id="PF18909">
    <property type="entry name" value="dGTP_diPhyd_N"/>
    <property type="match status" value="1"/>
</dbReference>
<gene>
    <name evidence="3" type="primary">72</name>
    <name evidence="3" type="ORF">SEA_KUMAO_72</name>
</gene>
<keyword evidence="4" id="KW-1185">Reference proteome</keyword>
<name>A0A2D1GPZ1_9CAUD</name>
<feature type="domain" description="dATP/dGTP diphosphohydrolase N-terminal" evidence="2">
    <location>
        <begin position="10"/>
        <end position="135"/>
    </location>
</feature>
<evidence type="ECO:0000256" key="1">
    <source>
        <dbReference type="SAM" id="MobiDB-lite"/>
    </source>
</evidence>
<accession>A0A2D1GPZ1</accession>
<evidence type="ECO:0000259" key="2">
    <source>
        <dbReference type="Pfam" id="PF18909"/>
    </source>
</evidence>
<dbReference type="GeneID" id="63210175"/>
<evidence type="ECO:0000313" key="4">
    <source>
        <dbReference type="Proteomes" id="UP000229090"/>
    </source>
</evidence>
<dbReference type="InterPro" id="IPR044038">
    <property type="entry name" value="dATP/dGTP_diPOhydrolase_N"/>
</dbReference>
<dbReference type="RefSeq" id="YP_010013562.1">
    <property type="nucleotide sequence ID" value="NC_053512.1"/>
</dbReference>
<dbReference type="KEGG" id="vg:63210175"/>
<dbReference type="EMBL" id="MG009575">
    <property type="protein sequence ID" value="ATN94035.1"/>
    <property type="molecule type" value="Genomic_DNA"/>
</dbReference>
<reference evidence="4" key="1">
    <citation type="submission" date="2017-09" db="EMBL/GenBank/DDBJ databases">
        <authorList>
            <person name="Ehlers B."/>
            <person name="Leendertz F.H."/>
        </authorList>
    </citation>
    <scope>NUCLEOTIDE SEQUENCE [LARGE SCALE GENOMIC DNA]</scope>
</reference>
<protein>
    <recommendedName>
        <fullName evidence="2">dATP/dGTP diphosphohydrolase N-terminal domain-containing protein</fullName>
    </recommendedName>
</protein>
<evidence type="ECO:0000313" key="3">
    <source>
        <dbReference type="EMBL" id="ATN94035.1"/>
    </source>
</evidence>
<sequence length="230" mass="26084">MSDEVRVVSSTGGRKGTKLERPDLIPPSALVELARHFGIGADKYTERDEDGNVVHNGAYNWLRGYDWSLSFAALQRHALAFWAGEDYDLCKCQEPAESLPCKTCGATGSKHIIAAMWHCAVLSVFMDQYQQFDDRPVRFLERLGVDREPAENVGDESPLGYSRGDQVERLTTRECLYRWKDLCGDPILEYQWIDGKWRYRRLGSDNPWFASVTEDDGVTVPAGEGPFERL</sequence>
<dbReference type="Proteomes" id="UP000229090">
    <property type="component" value="Segment"/>
</dbReference>
<feature type="region of interest" description="Disordered" evidence="1">
    <location>
        <begin position="1"/>
        <end position="21"/>
    </location>
</feature>